<evidence type="ECO:0000313" key="1">
    <source>
        <dbReference type="EMBL" id="MDF0590526.1"/>
    </source>
</evidence>
<dbReference type="EMBL" id="JARFPK010000014">
    <property type="protein sequence ID" value="MDF0590526.1"/>
    <property type="molecule type" value="Genomic_DNA"/>
</dbReference>
<sequence length="53" mass="5970">MMRLTARVSSRVQMAGYRAIVVDLARSSGWSASSRKSPTAGLRWWPKERGLTF</sequence>
<organism evidence="1 2">
    <name type="scientific">Candidatus Methanocrinis natronophilus</name>
    <dbReference type="NCBI Taxonomy" id="3033396"/>
    <lineage>
        <taxon>Archaea</taxon>
        <taxon>Methanobacteriati</taxon>
        <taxon>Methanobacteriota</taxon>
        <taxon>Stenosarchaea group</taxon>
        <taxon>Methanomicrobia</taxon>
        <taxon>Methanotrichales</taxon>
        <taxon>Methanotrichaceae</taxon>
        <taxon>Methanocrinis</taxon>
    </lineage>
</organism>
<accession>A0ABT5X767</accession>
<reference evidence="1 2" key="1">
    <citation type="submission" date="2023-03" db="EMBL/GenBank/DDBJ databases">
        <title>WGS of Methanotrichaceae archaeon Mx.</title>
        <authorList>
            <person name="Sorokin D.Y."/>
            <person name="Merkel A.Y."/>
        </authorList>
    </citation>
    <scope>NUCLEOTIDE SEQUENCE [LARGE SCALE GENOMIC DNA]</scope>
    <source>
        <strain evidence="1 2">Mx</strain>
    </source>
</reference>
<proteinExistence type="predicted"/>
<protein>
    <submittedName>
        <fullName evidence="1">Uncharacterized protein</fullName>
    </submittedName>
</protein>
<name>A0ABT5X767_9EURY</name>
<comment type="caution">
    <text evidence="1">The sequence shown here is derived from an EMBL/GenBank/DDBJ whole genome shotgun (WGS) entry which is preliminary data.</text>
</comment>
<dbReference type="RefSeq" id="WP_316966319.1">
    <property type="nucleotide sequence ID" value="NZ_JARFPK010000014.1"/>
</dbReference>
<gene>
    <name evidence="1" type="ORF">P0O15_04965</name>
</gene>
<keyword evidence="2" id="KW-1185">Reference proteome</keyword>
<dbReference type="Proteomes" id="UP001220010">
    <property type="component" value="Unassembled WGS sequence"/>
</dbReference>
<evidence type="ECO:0000313" key="2">
    <source>
        <dbReference type="Proteomes" id="UP001220010"/>
    </source>
</evidence>